<accession>A0A9W8QBE1</accession>
<evidence type="ECO:0000256" key="4">
    <source>
        <dbReference type="ARBA" id="ARBA00023163"/>
    </source>
</evidence>
<comment type="caution">
    <text evidence="8">The sequence shown here is derived from an EMBL/GenBank/DDBJ whole genome shotgun (WGS) entry which is preliminary data.</text>
</comment>
<evidence type="ECO:0000256" key="1">
    <source>
        <dbReference type="ARBA" id="ARBA00004123"/>
    </source>
</evidence>
<dbReference type="PANTHER" id="PTHR47338:SF5">
    <property type="entry name" value="ZN(II)2CYS6 TRANSCRIPTION FACTOR (EUROFUNG)"/>
    <property type="match status" value="1"/>
</dbReference>
<evidence type="ECO:0000313" key="9">
    <source>
        <dbReference type="Proteomes" id="UP001144673"/>
    </source>
</evidence>
<dbReference type="GeneID" id="80899322"/>
<dbReference type="Proteomes" id="UP001144673">
    <property type="component" value="Chromosome 4"/>
</dbReference>
<sequence>METSHRVLYAAEVCCLVTSRSGTNIPFPDPASLSRPAGVSADAYRRGDPAKRDTGKRWSVDPGQHVVDATAKRFAVQDAGQSVSDASVPTGPASVHSDPGTSSDKATHSQLPHYSLDAGTTIYGIPTTSLYELIDIYFTHITNSALLLHKDSLLQQLANNQARDHVILSICALAAKRHSPDGSSGSLIWQQGLAHQWATRAGQLVFQELDNPREENIVTLTNLTLYWYEEGQWKRCSIYRGNALLIARVATTPNASNRASMTPFQAEMQRRRLWACYLMTAYSSEPHLQRYTFQLVKDIGLPCQDEDFNPEMASPTPPGSNERQSVSLAGELIKIICLWTKVCEVVQNKPRNMHSYLIAVQELDLAVSKWHQGLPSTYKGLDTTLAEEQATFPTVHLLHFFHHQCMCSLHASLVPLYCWGGLPNDRQPYPLAQQLSAQTALEHARSISELASSVLAGAYPVARSNSFVGYACYCACAVMIPFLRCADPAVKAQAHRDVLSNLAVMQALGQYWRFTKLLGANIQTIYRTHSQFTHCIDDEPKNMSPSRLEEASVEVKRVTLSVVGHNRILQGLADDEATNLGVGPVFNEDTISNLICEVKDSLQVSLQPQNFGAGDDATMFRYTAQSFVSQQQLEAINGCPFVFAGSIDYTLEDGSTFFPSDDQIAS</sequence>
<dbReference type="AlphaFoldDB" id="A0A9W8QBE1"/>
<dbReference type="CDD" id="cd12148">
    <property type="entry name" value="fungal_TF_MHR"/>
    <property type="match status" value="1"/>
</dbReference>
<dbReference type="GO" id="GO:0005634">
    <property type="term" value="C:nucleus"/>
    <property type="evidence" value="ECO:0007669"/>
    <property type="project" value="UniProtKB-SubCell"/>
</dbReference>
<evidence type="ECO:0000259" key="7">
    <source>
        <dbReference type="Pfam" id="PF04082"/>
    </source>
</evidence>
<evidence type="ECO:0000256" key="6">
    <source>
        <dbReference type="SAM" id="MobiDB-lite"/>
    </source>
</evidence>
<name>A0A9W8QBE1_AKAMU</name>
<dbReference type="EMBL" id="JAJHUN010000009">
    <property type="protein sequence ID" value="KAJ4151464.1"/>
    <property type="molecule type" value="Genomic_DNA"/>
</dbReference>
<evidence type="ECO:0000256" key="5">
    <source>
        <dbReference type="ARBA" id="ARBA00023242"/>
    </source>
</evidence>
<organism evidence="8 9">
    <name type="scientific">Akanthomyces muscarius</name>
    <name type="common">Entomopathogenic fungus</name>
    <name type="synonym">Lecanicillium muscarium</name>
    <dbReference type="NCBI Taxonomy" id="2231603"/>
    <lineage>
        <taxon>Eukaryota</taxon>
        <taxon>Fungi</taxon>
        <taxon>Dikarya</taxon>
        <taxon>Ascomycota</taxon>
        <taxon>Pezizomycotina</taxon>
        <taxon>Sordariomycetes</taxon>
        <taxon>Hypocreomycetidae</taxon>
        <taxon>Hypocreales</taxon>
        <taxon>Cordycipitaceae</taxon>
        <taxon>Akanthomyces</taxon>
    </lineage>
</organism>
<comment type="subcellular location">
    <subcellularLocation>
        <location evidence="1">Nucleus</location>
    </subcellularLocation>
</comment>
<feature type="compositionally biased region" description="Basic and acidic residues" evidence="6">
    <location>
        <begin position="43"/>
        <end position="59"/>
    </location>
</feature>
<keyword evidence="3" id="KW-0805">Transcription regulation</keyword>
<dbReference type="Pfam" id="PF04082">
    <property type="entry name" value="Fungal_trans"/>
    <property type="match status" value="1"/>
</dbReference>
<dbReference type="GO" id="GO:0003677">
    <property type="term" value="F:DNA binding"/>
    <property type="evidence" value="ECO:0007669"/>
    <property type="project" value="InterPro"/>
</dbReference>
<proteinExistence type="predicted"/>
<evidence type="ECO:0000256" key="2">
    <source>
        <dbReference type="ARBA" id="ARBA00022723"/>
    </source>
</evidence>
<feature type="region of interest" description="Disordered" evidence="6">
    <location>
        <begin position="80"/>
        <end position="109"/>
    </location>
</feature>
<evidence type="ECO:0000256" key="3">
    <source>
        <dbReference type="ARBA" id="ARBA00023015"/>
    </source>
</evidence>
<keyword evidence="5" id="KW-0539">Nucleus</keyword>
<dbReference type="KEGG" id="amus:LMH87_012163"/>
<protein>
    <recommendedName>
        <fullName evidence="7">Xylanolytic transcriptional activator regulatory domain-containing protein</fullName>
    </recommendedName>
</protein>
<dbReference type="GO" id="GO:0000981">
    <property type="term" value="F:DNA-binding transcription factor activity, RNA polymerase II-specific"/>
    <property type="evidence" value="ECO:0007669"/>
    <property type="project" value="InterPro"/>
</dbReference>
<dbReference type="InterPro" id="IPR007219">
    <property type="entry name" value="XnlR_reg_dom"/>
</dbReference>
<dbReference type="PANTHER" id="PTHR47338">
    <property type="entry name" value="ZN(II)2CYS6 TRANSCRIPTION FACTOR (EUROFUNG)-RELATED"/>
    <property type="match status" value="1"/>
</dbReference>
<gene>
    <name evidence="8" type="ORF">LMH87_012163</name>
</gene>
<feature type="compositionally biased region" description="Polar residues" evidence="6">
    <location>
        <begin position="99"/>
        <end position="109"/>
    </location>
</feature>
<evidence type="ECO:0000313" key="8">
    <source>
        <dbReference type="EMBL" id="KAJ4151464.1"/>
    </source>
</evidence>
<keyword evidence="2" id="KW-0479">Metal-binding</keyword>
<reference evidence="8" key="1">
    <citation type="journal article" date="2023" name="Access Microbiol">
        <title>De-novo genome assembly for Akanthomyces muscarius, a biocontrol agent of insect agricultural pests.</title>
        <authorList>
            <person name="Erdos Z."/>
            <person name="Studholme D.J."/>
            <person name="Raymond B."/>
            <person name="Sharma M."/>
        </authorList>
    </citation>
    <scope>NUCLEOTIDE SEQUENCE</scope>
    <source>
        <strain evidence="8">Ve6</strain>
    </source>
</reference>
<dbReference type="InterPro" id="IPR050815">
    <property type="entry name" value="TF_fung"/>
</dbReference>
<keyword evidence="9" id="KW-1185">Reference proteome</keyword>
<feature type="region of interest" description="Disordered" evidence="6">
    <location>
        <begin position="28"/>
        <end position="61"/>
    </location>
</feature>
<dbReference type="RefSeq" id="XP_056053178.1">
    <property type="nucleotide sequence ID" value="XM_056201425.1"/>
</dbReference>
<feature type="domain" description="Xylanolytic transcriptional activator regulatory" evidence="7">
    <location>
        <begin position="134"/>
        <end position="372"/>
    </location>
</feature>
<dbReference type="GO" id="GO:0008270">
    <property type="term" value="F:zinc ion binding"/>
    <property type="evidence" value="ECO:0007669"/>
    <property type="project" value="InterPro"/>
</dbReference>
<keyword evidence="4" id="KW-0804">Transcription</keyword>
<dbReference type="GO" id="GO:0006351">
    <property type="term" value="P:DNA-templated transcription"/>
    <property type="evidence" value="ECO:0007669"/>
    <property type="project" value="InterPro"/>
</dbReference>